<dbReference type="SMART" id="SM00829">
    <property type="entry name" value="PKS_ER"/>
    <property type="match status" value="1"/>
</dbReference>
<organism evidence="3 4">
    <name type="scientific">Kribbella pratensis</name>
    <dbReference type="NCBI Taxonomy" id="2512112"/>
    <lineage>
        <taxon>Bacteria</taxon>
        <taxon>Bacillati</taxon>
        <taxon>Actinomycetota</taxon>
        <taxon>Actinomycetes</taxon>
        <taxon>Propionibacteriales</taxon>
        <taxon>Kribbellaceae</taxon>
        <taxon>Kribbella</taxon>
    </lineage>
</organism>
<dbReference type="InterPro" id="IPR020843">
    <property type="entry name" value="ER"/>
</dbReference>
<sequence length="291" mass="29592">MPNAVVLTDFGAPEVLRWQEVVLPEPGPGQVRLKVAAAGVGPTDLAIRSGRLRAFGAAPGGVLGFEAAGTVDLVGPGVTGVSVGDEVAAQLLSLGGYAEFALAEIWTAKPAGVSWEDAAALPASAEAAVRVLDDVRLEGGQTLLLFGGGGSVGIIATQLAVARGARVLSVVRGHDERLVGELGAEPVKLGDTVRADAAVDAAGTGVLREALAAVGDPRRVVSLSDPQAADFGVRVSGPRPQAATAALAETMQMLAAGRLRLRAQRTVPLPEAAEAHRQLEAGTREKLILIP</sequence>
<dbReference type="PANTHER" id="PTHR44154">
    <property type="entry name" value="QUINONE OXIDOREDUCTASE"/>
    <property type="match status" value="1"/>
</dbReference>
<dbReference type="SUPFAM" id="SSF50129">
    <property type="entry name" value="GroES-like"/>
    <property type="match status" value="1"/>
</dbReference>
<proteinExistence type="predicted"/>
<evidence type="ECO:0000313" key="3">
    <source>
        <dbReference type="EMBL" id="TDW65983.1"/>
    </source>
</evidence>
<dbReference type="InterPro" id="IPR036291">
    <property type="entry name" value="NAD(P)-bd_dom_sf"/>
</dbReference>
<dbReference type="CDD" id="cd05289">
    <property type="entry name" value="MDR_like_2"/>
    <property type="match status" value="1"/>
</dbReference>
<dbReference type="AlphaFoldDB" id="A0A4R8BXX0"/>
<keyword evidence="1" id="KW-0521">NADP</keyword>
<comment type="caution">
    <text evidence="3">The sequence shown here is derived from an EMBL/GenBank/DDBJ whole genome shotgun (WGS) entry which is preliminary data.</text>
</comment>
<dbReference type="Gene3D" id="3.90.180.10">
    <property type="entry name" value="Medium-chain alcohol dehydrogenases, catalytic domain"/>
    <property type="match status" value="1"/>
</dbReference>
<dbReference type="PANTHER" id="PTHR44154:SF1">
    <property type="entry name" value="QUINONE OXIDOREDUCTASE"/>
    <property type="match status" value="1"/>
</dbReference>
<name>A0A4R8BXX0_9ACTN</name>
<dbReference type="GO" id="GO:0016491">
    <property type="term" value="F:oxidoreductase activity"/>
    <property type="evidence" value="ECO:0007669"/>
    <property type="project" value="InterPro"/>
</dbReference>
<dbReference type="Pfam" id="PF13602">
    <property type="entry name" value="ADH_zinc_N_2"/>
    <property type="match status" value="1"/>
</dbReference>
<evidence type="ECO:0000259" key="2">
    <source>
        <dbReference type="SMART" id="SM00829"/>
    </source>
</evidence>
<dbReference type="SUPFAM" id="SSF51735">
    <property type="entry name" value="NAD(P)-binding Rossmann-fold domains"/>
    <property type="match status" value="1"/>
</dbReference>
<dbReference type="Gene3D" id="3.40.50.720">
    <property type="entry name" value="NAD(P)-binding Rossmann-like Domain"/>
    <property type="match status" value="1"/>
</dbReference>
<dbReference type="InterPro" id="IPR013154">
    <property type="entry name" value="ADH-like_N"/>
</dbReference>
<evidence type="ECO:0000313" key="4">
    <source>
        <dbReference type="Proteomes" id="UP000295146"/>
    </source>
</evidence>
<dbReference type="Proteomes" id="UP000295146">
    <property type="component" value="Unassembled WGS sequence"/>
</dbReference>
<dbReference type="InterPro" id="IPR051603">
    <property type="entry name" value="Zinc-ADH_QOR/CCCR"/>
</dbReference>
<gene>
    <name evidence="3" type="ORF">EV653_5998</name>
</gene>
<dbReference type="Pfam" id="PF08240">
    <property type="entry name" value="ADH_N"/>
    <property type="match status" value="1"/>
</dbReference>
<reference evidence="3 4" key="1">
    <citation type="submission" date="2019-03" db="EMBL/GenBank/DDBJ databases">
        <title>Genomic Encyclopedia of Type Strains, Phase III (KMG-III): the genomes of soil and plant-associated and newly described type strains.</title>
        <authorList>
            <person name="Whitman W."/>
        </authorList>
    </citation>
    <scope>NUCLEOTIDE SEQUENCE [LARGE SCALE GENOMIC DNA]</scope>
    <source>
        <strain evidence="3 4">VKM Ac-2573</strain>
    </source>
</reference>
<protein>
    <submittedName>
        <fullName evidence="3">NADPH:quinone reductase-like Zn-dependent oxidoreductase</fullName>
    </submittedName>
</protein>
<evidence type="ECO:0000256" key="1">
    <source>
        <dbReference type="ARBA" id="ARBA00022857"/>
    </source>
</evidence>
<dbReference type="RefSeq" id="WP_134107583.1">
    <property type="nucleotide sequence ID" value="NZ_SODP01000003.1"/>
</dbReference>
<keyword evidence="4" id="KW-1185">Reference proteome</keyword>
<dbReference type="InterPro" id="IPR011032">
    <property type="entry name" value="GroES-like_sf"/>
</dbReference>
<accession>A0A4R8BXX0</accession>
<dbReference type="EMBL" id="SODP01000003">
    <property type="protein sequence ID" value="TDW65983.1"/>
    <property type="molecule type" value="Genomic_DNA"/>
</dbReference>
<dbReference type="OrthoDB" id="3727682at2"/>
<feature type="domain" description="Enoyl reductase (ER)" evidence="2">
    <location>
        <begin position="11"/>
        <end position="289"/>
    </location>
</feature>